<keyword evidence="1" id="KW-0732">Signal</keyword>
<feature type="non-terminal residue" evidence="3">
    <location>
        <position position="1"/>
    </location>
</feature>
<dbReference type="InterPro" id="IPR024079">
    <property type="entry name" value="MetalloPept_cat_dom_sf"/>
</dbReference>
<dbReference type="InterPro" id="IPR001590">
    <property type="entry name" value="Peptidase_M12B"/>
</dbReference>
<dbReference type="EMBL" id="CAXKWB010018404">
    <property type="protein sequence ID" value="CAL4120865.1"/>
    <property type="molecule type" value="Genomic_DNA"/>
</dbReference>
<organism evidence="3 4">
    <name type="scientific">Meganyctiphanes norvegica</name>
    <name type="common">Northern krill</name>
    <name type="synonym">Thysanopoda norvegica</name>
    <dbReference type="NCBI Taxonomy" id="48144"/>
    <lineage>
        <taxon>Eukaryota</taxon>
        <taxon>Metazoa</taxon>
        <taxon>Ecdysozoa</taxon>
        <taxon>Arthropoda</taxon>
        <taxon>Crustacea</taxon>
        <taxon>Multicrustacea</taxon>
        <taxon>Malacostraca</taxon>
        <taxon>Eumalacostraca</taxon>
        <taxon>Eucarida</taxon>
        <taxon>Euphausiacea</taxon>
        <taxon>Euphausiidae</taxon>
        <taxon>Meganyctiphanes</taxon>
    </lineage>
</organism>
<accession>A0AAV2RDF2</accession>
<feature type="chain" id="PRO_5043550836" description="Peptidase M12B domain-containing protein" evidence="1">
    <location>
        <begin position="25"/>
        <end position="135"/>
    </location>
</feature>
<name>A0AAV2RDF2_MEGNR</name>
<dbReference type="GO" id="GO:0006508">
    <property type="term" value="P:proteolysis"/>
    <property type="evidence" value="ECO:0007669"/>
    <property type="project" value="InterPro"/>
</dbReference>
<feature type="non-terminal residue" evidence="3">
    <location>
        <position position="135"/>
    </location>
</feature>
<evidence type="ECO:0000313" key="4">
    <source>
        <dbReference type="Proteomes" id="UP001497623"/>
    </source>
</evidence>
<dbReference type="Gene3D" id="3.40.390.10">
    <property type="entry name" value="Collagenase (Catalytic Domain)"/>
    <property type="match status" value="1"/>
</dbReference>
<feature type="domain" description="Peptidase M12B" evidence="2">
    <location>
        <begin position="41"/>
        <end position="125"/>
    </location>
</feature>
<dbReference type="SUPFAM" id="SSF55486">
    <property type="entry name" value="Metalloproteases ('zincins'), catalytic domain"/>
    <property type="match status" value="1"/>
</dbReference>
<evidence type="ECO:0000259" key="2">
    <source>
        <dbReference type="Pfam" id="PF01421"/>
    </source>
</evidence>
<dbReference type="Proteomes" id="UP001497623">
    <property type="component" value="Unassembled WGS sequence"/>
</dbReference>
<proteinExistence type="predicted"/>
<gene>
    <name evidence="3" type="ORF">MNOR_LOCUS22150</name>
</gene>
<dbReference type="Pfam" id="PF01421">
    <property type="entry name" value="Reprolysin"/>
    <property type="match status" value="1"/>
</dbReference>
<feature type="signal peptide" evidence="1">
    <location>
        <begin position="1"/>
        <end position="24"/>
    </location>
</feature>
<reference evidence="3 4" key="1">
    <citation type="submission" date="2024-05" db="EMBL/GenBank/DDBJ databases">
        <authorList>
            <person name="Wallberg A."/>
        </authorList>
    </citation>
    <scope>NUCLEOTIDE SEQUENCE [LARGE SCALE GENOMIC DNA]</scope>
</reference>
<sequence>ITLGKMFLGALCWVLLLLTNHVSTSTSSEQKEMTLYSKHTRFLEVYVLYDNSYASQFNTILLAERYITQVFNIVNAAFKQLGIVVVLAGLEVTQEIKVSCDSNIDNLLTYKRTYRREVDNLMLFTNECLGVGVTL</sequence>
<protein>
    <recommendedName>
        <fullName evidence="2">Peptidase M12B domain-containing protein</fullName>
    </recommendedName>
</protein>
<keyword evidence="4" id="KW-1185">Reference proteome</keyword>
<evidence type="ECO:0000256" key="1">
    <source>
        <dbReference type="SAM" id="SignalP"/>
    </source>
</evidence>
<dbReference type="AlphaFoldDB" id="A0AAV2RDF2"/>
<evidence type="ECO:0000313" key="3">
    <source>
        <dbReference type="EMBL" id="CAL4120865.1"/>
    </source>
</evidence>
<dbReference type="GO" id="GO:0004222">
    <property type="term" value="F:metalloendopeptidase activity"/>
    <property type="evidence" value="ECO:0007669"/>
    <property type="project" value="InterPro"/>
</dbReference>
<comment type="caution">
    <text evidence="3">The sequence shown here is derived from an EMBL/GenBank/DDBJ whole genome shotgun (WGS) entry which is preliminary data.</text>
</comment>